<dbReference type="AlphaFoldDB" id="A0AAD0QB33"/>
<sequence length="271" mass="28699">MAMSADPGLPEENGYVPEGDGHEPGENGYRPGENRHEPERNLYEPEQNLYASGGSRYEAEEEAEDERLACGRLLSAVWDAGDTGRAADDPHLSACSHCSAALAELTGLGAAVRRTCAEEPGVPEATTAAITARVMDLVRLELRPGRPLPLGEPEEDQWIVEAAAARLLRAAVDALPGVRAGSCRIAPLDPADPTGPVRVRVEVVASLERSLPEVAVDVRARIAAVADQDIGIRLGAADVLVVDILDDENDDGPAYDAYNRRDGHGTGGTAR</sequence>
<accession>A0AAD0QB33</accession>
<dbReference type="RefSeq" id="WP_114933893.1">
    <property type="nucleotide sequence ID" value="NZ_CP030930.1"/>
</dbReference>
<organism evidence="2 3">
    <name type="scientific">Streptomyces cavourensis</name>
    <dbReference type="NCBI Taxonomy" id="67258"/>
    <lineage>
        <taxon>Bacteria</taxon>
        <taxon>Bacillati</taxon>
        <taxon>Actinomycetota</taxon>
        <taxon>Actinomycetes</taxon>
        <taxon>Kitasatosporales</taxon>
        <taxon>Streptomycetaceae</taxon>
        <taxon>Streptomyces</taxon>
    </lineage>
</organism>
<feature type="compositionally biased region" description="Basic and acidic residues" evidence="1">
    <location>
        <begin position="32"/>
        <end position="43"/>
    </location>
</feature>
<evidence type="ECO:0000313" key="2">
    <source>
        <dbReference type="EMBL" id="AXI75527.1"/>
    </source>
</evidence>
<feature type="region of interest" description="Disordered" evidence="1">
    <location>
        <begin position="252"/>
        <end position="271"/>
    </location>
</feature>
<evidence type="ECO:0000313" key="3">
    <source>
        <dbReference type="Proteomes" id="UP000253779"/>
    </source>
</evidence>
<reference evidence="2 3" key="1">
    <citation type="submission" date="2018-07" db="EMBL/GenBank/DDBJ databases">
        <title>Complete genome sequence of soil actinomycete Streptomyces cavourensis tj430.</title>
        <authorList>
            <person name="Wang P."/>
            <person name="Huang Y."/>
        </authorList>
    </citation>
    <scope>NUCLEOTIDE SEQUENCE [LARGE SCALE GENOMIC DNA]</scope>
    <source>
        <strain evidence="2 3">TJ430</strain>
    </source>
</reference>
<name>A0AAD0QB33_9ACTN</name>
<dbReference type="Proteomes" id="UP000253779">
    <property type="component" value="Chromosome"/>
</dbReference>
<protein>
    <submittedName>
        <fullName evidence="2">Uncharacterized protein</fullName>
    </submittedName>
</protein>
<proteinExistence type="predicted"/>
<gene>
    <name evidence="2" type="ORF">DTW94_32570</name>
</gene>
<evidence type="ECO:0000256" key="1">
    <source>
        <dbReference type="SAM" id="MobiDB-lite"/>
    </source>
</evidence>
<dbReference type="EMBL" id="CP030930">
    <property type="protein sequence ID" value="AXI75527.1"/>
    <property type="molecule type" value="Genomic_DNA"/>
</dbReference>
<feature type="region of interest" description="Disordered" evidence="1">
    <location>
        <begin position="1"/>
        <end position="62"/>
    </location>
</feature>